<evidence type="ECO:0000256" key="1">
    <source>
        <dbReference type="ARBA" id="ARBA00022734"/>
    </source>
</evidence>
<dbReference type="FunFam" id="2.60.120.200:FF:000244">
    <property type="entry name" value="Galectin"/>
    <property type="match status" value="1"/>
</dbReference>
<keyword evidence="5" id="KW-1185">Reference proteome</keyword>
<dbReference type="InterPro" id="IPR013320">
    <property type="entry name" value="ConA-like_dom_sf"/>
</dbReference>
<dbReference type="PANTHER" id="PTHR11346:SF173">
    <property type="entry name" value="GALECTIN"/>
    <property type="match status" value="1"/>
</dbReference>
<evidence type="ECO:0000313" key="5">
    <source>
        <dbReference type="Proteomes" id="UP000218231"/>
    </source>
</evidence>
<evidence type="ECO:0000259" key="3">
    <source>
        <dbReference type="PROSITE" id="PS51304"/>
    </source>
</evidence>
<gene>
    <name evidence="4" type="ORF">WR25_02416</name>
</gene>
<dbReference type="SMART" id="SM00276">
    <property type="entry name" value="GLECT"/>
    <property type="match status" value="1"/>
</dbReference>
<dbReference type="EMBL" id="LIAE01010318">
    <property type="protein sequence ID" value="PAV63311.1"/>
    <property type="molecule type" value="Genomic_DNA"/>
</dbReference>
<dbReference type="PANTHER" id="PTHR11346">
    <property type="entry name" value="GALECTIN"/>
    <property type="match status" value="1"/>
</dbReference>
<dbReference type="Gene3D" id="2.60.120.200">
    <property type="match status" value="1"/>
</dbReference>
<dbReference type="AlphaFoldDB" id="A0A2A2JNT3"/>
<sequence length="147" mass="16534">MPIGSGAGVHFGNEFFNPPVPAEIPVQNFNNGGRLRLVVKPTHGDRFQVNLKTPNDIILHFSARFDEQAIVRNSTQNGSWQNEERFGDFPFKRDHVYTIEFLSNNGVIAILINGQPYADFVERLPGHNIHMIEISGDVHVHSAHVTH</sequence>
<evidence type="ECO:0000256" key="2">
    <source>
        <dbReference type="RuleBase" id="RU102079"/>
    </source>
</evidence>
<name>A0A2A2JNT3_9BILA</name>
<dbReference type="Pfam" id="PF00337">
    <property type="entry name" value="Gal-bind_lectin"/>
    <property type="match status" value="1"/>
</dbReference>
<accession>A0A2A2JNT3</accession>
<dbReference type="SMART" id="SM00908">
    <property type="entry name" value="Gal-bind_lectin"/>
    <property type="match status" value="1"/>
</dbReference>
<dbReference type="PROSITE" id="PS51304">
    <property type="entry name" value="GALECTIN"/>
    <property type="match status" value="1"/>
</dbReference>
<dbReference type="CDD" id="cd00070">
    <property type="entry name" value="GLECT"/>
    <property type="match status" value="1"/>
</dbReference>
<feature type="domain" description="Galectin" evidence="3">
    <location>
        <begin position="21"/>
        <end position="146"/>
    </location>
</feature>
<evidence type="ECO:0000313" key="4">
    <source>
        <dbReference type="EMBL" id="PAV63311.1"/>
    </source>
</evidence>
<dbReference type="InterPro" id="IPR001079">
    <property type="entry name" value="Galectin_CRD"/>
</dbReference>
<dbReference type="OrthoDB" id="5784299at2759"/>
<organism evidence="4 5">
    <name type="scientific">Diploscapter pachys</name>
    <dbReference type="NCBI Taxonomy" id="2018661"/>
    <lineage>
        <taxon>Eukaryota</taxon>
        <taxon>Metazoa</taxon>
        <taxon>Ecdysozoa</taxon>
        <taxon>Nematoda</taxon>
        <taxon>Chromadorea</taxon>
        <taxon>Rhabditida</taxon>
        <taxon>Rhabditina</taxon>
        <taxon>Rhabditomorpha</taxon>
        <taxon>Rhabditoidea</taxon>
        <taxon>Rhabditidae</taxon>
        <taxon>Diploscapter</taxon>
    </lineage>
</organism>
<reference evidence="4 5" key="1">
    <citation type="journal article" date="2017" name="Curr. Biol.">
        <title>Genome architecture and evolution of a unichromosomal asexual nematode.</title>
        <authorList>
            <person name="Fradin H."/>
            <person name="Zegar C."/>
            <person name="Gutwein M."/>
            <person name="Lucas J."/>
            <person name="Kovtun M."/>
            <person name="Corcoran D."/>
            <person name="Baugh L.R."/>
            <person name="Kiontke K."/>
            <person name="Gunsalus K."/>
            <person name="Fitch D.H."/>
            <person name="Piano F."/>
        </authorList>
    </citation>
    <scope>NUCLEOTIDE SEQUENCE [LARGE SCALE GENOMIC DNA]</scope>
    <source>
        <strain evidence="4">PF1309</strain>
    </source>
</reference>
<comment type="caution">
    <text evidence="4">The sequence shown here is derived from an EMBL/GenBank/DDBJ whole genome shotgun (WGS) entry which is preliminary data.</text>
</comment>
<dbReference type="GO" id="GO:0016936">
    <property type="term" value="F:galactoside binding"/>
    <property type="evidence" value="ECO:0007669"/>
    <property type="project" value="TreeGrafter"/>
</dbReference>
<dbReference type="GO" id="GO:0030246">
    <property type="term" value="F:carbohydrate binding"/>
    <property type="evidence" value="ECO:0007669"/>
    <property type="project" value="UniProtKB-UniRule"/>
</dbReference>
<keyword evidence="1 2" id="KW-0430">Lectin</keyword>
<protein>
    <recommendedName>
        <fullName evidence="2">Galectin</fullName>
    </recommendedName>
</protein>
<dbReference type="Proteomes" id="UP000218231">
    <property type="component" value="Unassembled WGS sequence"/>
</dbReference>
<dbReference type="SUPFAM" id="SSF49899">
    <property type="entry name" value="Concanavalin A-like lectins/glucanases"/>
    <property type="match status" value="1"/>
</dbReference>
<proteinExistence type="predicted"/>
<dbReference type="STRING" id="2018661.A0A2A2JNT3"/>
<dbReference type="InterPro" id="IPR044156">
    <property type="entry name" value="Galectin-like"/>
</dbReference>